<feature type="compositionally biased region" description="Polar residues" evidence="7">
    <location>
        <begin position="2722"/>
        <end position="2736"/>
    </location>
</feature>
<feature type="compositionally biased region" description="Pro residues" evidence="7">
    <location>
        <begin position="5408"/>
        <end position="5421"/>
    </location>
</feature>
<feature type="domain" description="MHD1" evidence="10">
    <location>
        <begin position="6755"/>
        <end position="6895"/>
    </location>
</feature>
<dbReference type="GO" id="GO:0017075">
    <property type="term" value="F:syntaxin-1 binding"/>
    <property type="evidence" value="ECO:0007669"/>
    <property type="project" value="TreeGrafter"/>
</dbReference>
<feature type="region of interest" description="Disordered" evidence="7">
    <location>
        <begin position="4186"/>
        <end position="4230"/>
    </location>
</feature>
<feature type="compositionally biased region" description="Gly residues" evidence="7">
    <location>
        <begin position="5477"/>
        <end position="5488"/>
    </location>
</feature>
<feature type="compositionally biased region" description="Low complexity" evidence="7">
    <location>
        <begin position="1055"/>
        <end position="1087"/>
    </location>
</feature>
<feature type="compositionally biased region" description="Low complexity" evidence="7">
    <location>
        <begin position="1746"/>
        <end position="1758"/>
    </location>
</feature>
<dbReference type="GO" id="GO:0031594">
    <property type="term" value="C:neuromuscular junction"/>
    <property type="evidence" value="ECO:0007669"/>
    <property type="project" value="TreeGrafter"/>
</dbReference>
<dbReference type="CTD" id="100535393"/>
<evidence type="ECO:0000256" key="2">
    <source>
        <dbReference type="ARBA" id="ARBA00022723"/>
    </source>
</evidence>
<gene>
    <name evidence="13" type="primary">LOC105889922</name>
</gene>
<keyword evidence="2" id="KW-0479">Metal-binding</keyword>
<feature type="compositionally biased region" description="Low complexity" evidence="7">
    <location>
        <begin position="1209"/>
        <end position="1235"/>
    </location>
</feature>
<feature type="compositionally biased region" description="Low complexity" evidence="7">
    <location>
        <begin position="1301"/>
        <end position="1320"/>
    </location>
</feature>
<feature type="domain" description="MHD2" evidence="11">
    <location>
        <begin position="7000"/>
        <end position="7135"/>
    </location>
</feature>
<feature type="compositionally biased region" description="Polar residues" evidence="7">
    <location>
        <begin position="5562"/>
        <end position="5581"/>
    </location>
</feature>
<dbReference type="PROSITE" id="PS00479">
    <property type="entry name" value="ZF_DAG_PE_1"/>
    <property type="match status" value="1"/>
</dbReference>
<feature type="region of interest" description="Disordered" evidence="7">
    <location>
        <begin position="870"/>
        <end position="1780"/>
    </location>
</feature>
<feature type="compositionally biased region" description="Polar residues" evidence="7">
    <location>
        <begin position="5220"/>
        <end position="5231"/>
    </location>
</feature>
<keyword evidence="4" id="KW-0863">Zinc-finger</keyword>
<feature type="region of interest" description="Disordered" evidence="7">
    <location>
        <begin position="3384"/>
        <end position="3420"/>
    </location>
</feature>
<feature type="compositionally biased region" description="Low complexity" evidence="7">
    <location>
        <begin position="5422"/>
        <end position="5436"/>
    </location>
</feature>
<feature type="region of interest" description="Disordered" evidence="7">
    <location>
        <begin position="6628"/>
        <end position="6677"/>
    </location>
</feature>
<dbReference type="CDD" id="cd20859">
    <property type="entry name" value="C1_Munc13-2-like"/>
    <property type="match status" value="1"/>
</dbReference>
<dbReference type="CDD" id="cd04027">
    <property type="entry name" value="C2B_Munc13"/>
    <property type="match status" value="1"/>
</dbReference>
<dbReference type="PROSITE" id="PS51258">
    <property type="entry name" value="MHD1"/>
    <property type="match status" value="1"/>
</dbReference>
<keyword evidence="5" id="KW-0862">Zinc</keyword>
<feature type="compositionally biased region" description="Low complexity" evidence="7">
    <location>
        <begin position="4848"/>
        <end position="4867"/>
    </location>
</feature>
<feature type="compositionally biased region" description="Polar residues" evidence="7">
    <location>
        <begin position="1256"/>
        <end position="1271"/>
    </location>
</feature>
<feature type="compositionally biased region" description="Low complexity" evidence="7">
    <location>
        <begin position="1415"/>
        <end position="1437"/>
    </location>
</feature>
<feature type="compositionally biased region" description="Low complexity" evidence="7">
    <location>
        <begin position="5520"/>
        <end position="5532"/>
    </location>
</feature>
<feature type="compositionally biased region" description="Basic and acidic residues" evidence="7">
    <location>
        <begin position="5234"/>
        <end position="5346"/>
    </location>
</feature>
<feature type="compositionally biased region" description="Basic and acidic residues" evidence="7">
    <location>
        <begin position="5440"/>
        <end position="5451"/>
    </location>
</feature>
<dbReference type="CDD" id="cd08394">
    <property type="entry name" value="C2A_Munc13"/>
    <property type="match status" value="1"/>
</dbReference>
<feature type="compositionally biased region" description="Low complexity" evidence="7">
    <location>
        <begin position="606"/>
        <end position="626"/>
    </location>
</feature>
<feature type="region of interest" description="Disordered" evidence="7">
    <location>
        <begin position="549"/>
        <end position="578"/>
    </location>
</feature>
<feature type="compositionally biased region" description="Basic and acidic residues" evidence="7">
    <location>
        <begin position="5076"/>
        <end position="5092"/>
    </location>
</feature>
<dbReference type="FunFam" id="1.10.357.50:FF:000001">
    <property type="entry name" value="Protein unc-13 homolog B"/>
    <property type="match status" value="1"/>
</dbReference>
<keyword evidence="12" id="KW-1185">Reference proteome</keyword>
<feature type="compositionally biased region" description="Low complexity" evidence="7">
    <location>
        <begin position="2431"/>
        <end position="2444"/>
    </location>
</feature>
<feature type="compositionally biased region" description="Basic and acidic residues" evidence="7">
    <location>
        <begin position="956"/>
        <end position="967"/>
    </location>
</feature>
<dbReference type="GeneID" id="105889922"/>
<dbReference type="PROSITE" id="PS50081">
    <property type="entry name" value="ZF_DAG_PE_2"/>
    <property type="match status" value="1"/>
</dbReference>
<feature type="region of interest" description="Disordered" evidence="7">
    <location>
        <begin position="3310"/>
        <end position="3334"/>
    </location>
</feature>
<evidence type="ECO:0000256" key="7">
    <source>
        <dbReference type="SAM" id="MobiDB-lite"/>
    </source>
</evidence>
<evidence type="ECO:0000259" key="9">
    <source>
        <dbReference type="PROSITE" id="PS50081"/>
    </source>
</evidence>
<feature type="compositionally biased region" description="Low complexity" evidence="7">
    <location>
        <begin position="3649"/>
        <end position="3679"/>
    </location>
</feature>
<dbReference type="GO" id="GO:0019992">
    <property type="term" value="F:diacylglycerol binding"/>
    <property type="evidence" value="ECO:0007669"/>
    <property type="project" value="InterPro"/>
</dbReference>
<feature type="compositionally biased region" description="Polar residues" evidence="7">
    <location>
        <begin position="4754"/>
        <end position="4767"/>
    </location>
</feature>
<feature type="compositionally biased region" description="Low complexity" evidence="7">
    <location>
        <begin position="1556"/>
        <end position="1569"/>
    </location>
</feature>
<feature type="compositionally biased region" description="Polar residues" evidence="7">
    <location>
        <begin position="694"/>
        <end position="704"/>
    </location>
</feature>
<feature type="compositionally biased region" description="Low complexity" evidence="7">
    <location>
        <begin position="1461"/>
        <end position="1480"/>
    </location>
</feature>
<feature type="compositionally biased region" description="Basic and acidic residues" evidence="7">
    <location>
        <begin position="5918"/>
        <end position="5934"/>
    </location>
</feature>
<feature type="domain" description="C2" evidence="8">
    <location>
        <begin position="1"/>
        <end position="102"/>
    </location>
</feature>
<dbReference type="FunFam" id="2.60.40.150:FF:000002">
    <property type="entry name" value="Protein unc-13 homolog B"/>
    <property type="match status" value="1"/>
</dbReference>
<dbReference type="FunFam" id="2.60.40.150:FF:000031">
    <property type="entry name" value="Protein unc-13 homolog B"/>
    <property type="match status" value="1"/>
</dbReference>
<dbReference type="SMART" id="SM01145">
    <property type="entry name" value="DUF1041"/>
    <property type="match status" value="1"/>
</dbReference>
<feature type="compositionally biased region" description="Polar residues" evidence="7">
    <location>
        <begin position="4242"/>
        <end position="4255"/>
    </location>
</feature>
<feature type="compositionally biased region" description="Polar residues" evidence="7">
    <location>
        <begin position="3310"/>
        <end position="3331"/>
    </location>
</feature>
<feature type="compositionally biased region" description="Polar residues" evidence="7">
    <location>
        <begin position="816"/>
        <end position="836"/>
    </location>
</feature>
<feature type="compositionally biased region" description="Polar residues" evidence="7">
    <location>
        <begin position="5883"/>
        <end position="5893"/>
    </location>
</feature>
<organism evidence="12 13">
    <name type="scientific">Clupea harengus</name>
    <name type="common">Atlantic herring</name>
    <dbReference type="NCBI Taxonomy" id="7950"/>
    <lineage>
        <taxon>Eukaryota</taxon>
        <taxon>Metazoa</taxon>
        <taxon>Chordata</taxon>
        <taxon>Craniata</taxon>
        <taxon>Vertebrata</taxon>
        <taxon>Euteleostomi</taxon>
        <taxon>Actinopterygii</taxon>
        <taxon>Neopterygii</taxon>
        <taxon>Teleostei</taxon>
        <taxon>Clupei</taxon>
        <taxon>Clupeiformes</taxon>
        <taxon>Clupeoidei</taxon>
        <taxon>Clupeidae</taxon>
        <taxon>Clupea</taxon>
    </lineage>
</organism>
<feature type="compositionally biased region" description="Low complexity" evidence="7">
    <location>
        <begin position="4982"/>
        <end position="5001"/>
    </location>
</feature>
<feature type="compositionally biased region" description="Polar residues" evidence="7">
    <location>
        <begin position="1608"/>
        <end position="1634"/>
    </location>
</feature>
<dbReference type="GO" id="GO:0005543">
    <property type="term" value="F:phospholipid binding"/>
    <property type="evidence" value="ECO:0007669"/>
    <property type="project" value="InterPro"/>
</dbReference>
<feature type="region of interest" description="Disordered" evidence="7">
    <location>
        <begin position="2576"/>
        <end position="2701"/>
    </location>
</feature>
<feature type="region of interest" description="Disordered" evidence="7">
    <location>
        <begin position="6063"/>
        <end position="6088"/>
    </location>
</feature>
<dbReference type="PANTHER" id="PTHR10480">
    <property type="entry name" value="PROTEIN UNC-13 HOMOLOG"/>
    <property type="match status" value="1"/>
</dbReference>
<feature type="compositionally biased region" description="Basic and acidic residues" evidence="7">
    <location>
        <begin position="5988"/>
        <end position="6013"/>
    </location>
</feature>
<feature type="compositionally biased region" description="Low complexity" evidence="7">
    <location>
        <begin position="1663"/>
        <end position="1682"/>
    </location>
</feature>
<dbReference type="GO" id="GO:0042734">
    <property type="term" value="C:presynaptic membrane"/>
    <property type="evidence" value="ECO:0007669"/>
    <property type="project" value="TreeGrafter"/>
</dbReference>
<feature type="compositionally biased region" description="Polar residues" evidence="7">
    <location>
        <begin position="1683"/>
        <end position="1701"/>
    </location>
</feature>
<dbReference type="GO" id="GO:0035249">
    <property type="term" value="P:synaptic transmission, glutamatergic"/>
    <property type="evidence" value="ECO:0007669"/>
    <property type="project" value="TreeGrafter"/>
</dbReference>
<feature type="domain" description="C2" evidence="8">
    <location>
        <begin position="7168"/>
        <end position="7295"/>
    </location>
</feature>
<feature type="compositionally biased region" description="Basic and acidic residues" evidence="7">
    <location>
        <begin position="4505"/>
        <end position="4517"/>
    </location>
</feature>
<feature type="compositionally biased region" description="Basic and acidic residues" evidence="7">
    <location>
        <begin position="6656"/>
        <end position="6668"/>
    </location>
</feature>
<dbReference type="InterPro" id="IPR037302">
    <property type="entry name" value="Unc-13_C2B"/>
</dbReference>
<feature type="compositionally biased region" description="Polar residues" evidence="7">
    <location>
        <begin position="5969"/>
        <end position="5986"/>
    </location>
</feature>
<feature type="compositionally biased region" description="Low complexity" evidence="7">
    <location>
        <begin position="3142"/>
        <end position="3154"/>
    </location>
</feature>
<name>A0A8M1KR47_CLUHA</name>
<feature type="compositionally biased region" description="Polar residues" evidence="7">
    <location>
        <begin position="4547"/>
        <end position="4560"/>
    </location>
</feature>
<feature type="compositionally biased region" description="Polar residues" evidence="7">
    <location>
        <begin position="1725"/>
        <end position="1735"/>
    </location>
</feature>
<evidence type="ECO:0000259" key="11">
    <source>
        <dbReference type="PROSITE" id="PS51259"/>
    </source>
</evidence>
<feature type="compositionally biased region" description="Basic and acidic residues" evidence="7">
    <location>
        <begin position="5790"/>
        <end position="5801"/>
    </location>
</feature>
<dbReference type="InterPro" id="IPR010439">
    <property type="entry name" value="MUN_dom"/>
</dbReference>
<feature type="compositionally biased region" description="Polar residues" evidence="7">
    <location>
        <begin position="2682"/>
        <end position="2701"/>
    </location>
</feature>
<dbReference type="GO" id="GO:0099525">
    <property type="term" value="P:presynaptic dense core vesicle exocytosis"/>
    <property type="evidence" value="ECO:0007669"/>
    <property type="project" value="TreeGrafter"/>
</dbReference>
<feature type="region of interest" description="Disordered" evidence="7">
    <location>
        <begin position="2341"/>
        <end position="2463"/>
    </location>
</feature>
<dbReference type="InterPro" id="IPR014770">
    <property type="entry name" value="Munc13_1"/>
</dbReference>
<feature type="compositionally biased region" description="Polar residues" evidence="7">
    <location>
        <begin position="4706"/>
        <end position="4717"/>
    </location>
</feature>
<feature type="compositionally biased region" description="Polar residues" evidence="7">
    <location>
        <begin position="4186"/>
        <end position="4195"/>
    </location>
</feature>
<feature type="region of interest" description="Disordered" evidence="7">
    <location>
        <begin position="1800"/>
        <end position="1821"/>
    </location>
</feature>
<feature type="compositionally biased region" description="Polar residues" evidence="7">
    <location>
        <begin position="2581"/>
        <end position="2594"/>
    </location>
</feature>
<evidence type="ECO:0000313" key="12">
    <source>
        <dbReference type="Proteomes" id="UP000515152"/>
    </source>
</evidence>
<feature type="compositionally biased region" description="Basic and acidic residues" evidence="7">
    <location>
        <begin position="6630"/>
        <end position="6646"/>
    </location>
</feature>
<feature type="compositionally biased region" description="Polar residues" evidence="7">
    <location>
        <begin position="1198"/>
        <end position="1208"/>
    </location>
</feature>
<feature type="compositionally biased region" description="Polar residues" evidence="7">
    <location>
        <begin position="1115"/>
        <end position="1130"/>
    </location>
</feature>
<evidence type="ECO:0000259" key="8">
    <source>
        <dbReference type="PROSITE" id="PS50004"/>
    </source>
</evidence>
<dbReference type="FunFam" id="3.30.60.20:FF:000001">
    <property type="entry name" value="Protein unc-13 homolog B"/>
    <property type="match status" value="1"/>
</dbReference>
<feature type="region of interest" description="Disordered" evidence="7">
    <location>
        <begin position="602"/>
        <end position="854"/>
    </location>
</feature>
<feature type="domain" description="C2" evidence="8">
    <location>
        <begin position="6261"/>
        <end position="6385"/>
    </location>
</feature>
<dbReference type="GO" id="GO:0061789">
    <property type="term" value="P:dense core granule priming"/>
    <property type="evidence" value="ECO:0007669"/>
    <property type="project" value="TreeGrafter"/>
</dbReference>
<feature type="compositionally biased region" description="Polar residues" evidence="7">
    <location>
        <begin position="2343"/>
        <end position="2381"/>
    </location>
</feature>
<dbReference type="Pfam" id="PF00168">
    <property type="entry name" value="C2"/>
    <property type="match status" value="3"/>
</dbReference>
<evidence type="ECO:0000256" key="1">
    <source>
        <dbReference type="ARBA" id="ARBA00022483"/>
    </source>
</evidence>
<feature type="compositionally biased region" description="Low complexity" evidence="7">
    <location>
        <begin position="728"/>
        <end position="741"/>
    </location>
</feature>
<feature type="region of interest" description="Disordered" evidence="7">
    <location>
        <begin position="3266"/>
        <end position="3295"/>
    </location>
</feature>
<feature type="compositionally biased region" description="Basic and acidic residues" evidence="7">
    <location>
        <begin position="5958"/>
        <end position="5968"/>
    </location>
</feature>
<evidence type="ECO:0000259" key="10">
    <source>
        <dbReference type="PROSITE" id="PS51258"/>
    </source>
</evidence>
<feature type="compositionally biased region" description="Low complexity" evidence="7">
    <location>
        <begin position="670"/>
        <end position="689"/>
    </location>
</feature>
<feature type="compositionally biased region" description="Polar residues" evidence="7">
    <location>
        <begin position="213"/>
        <end position="231"/>
    </location>
</feature>
<feature type="compositionally biased region" description="Polar residues" evidence="7">
    <location>
        <begin position="2647"/>
        <end position="2667"/>
    </location>
</feature>
<dbReference type="Pfam" id="PF00130">
    <property type="entry name" value="C1_1"/>
    <property type="match status" value="1"/>
</dbReference>
<evidence type="ECO:0000313" key="13">
    <source>
        <dbReference type="RefSeq" id="XP_042564149.1"/>
    </source>
</evidence>
<dbReference type="Proteomes" id="UP000515152">
    <property type="component" value="Chromosome 7"/>
</dbReference>
<evidence type="ECO:0000256" key="6">
    <source>
        <dbReference type="ARBA" id="ARBA00022837"/>
    </source>
</evidence>
<keyword evidence="6" id="KW-0106">Calcium</keyword>
<evidence type="ECO:0000256" key="5">
    <source>
        <dbReference type="ARBA" id="ARBA00022833"/>
    </source>
</evidence>
<feature type="compositionally biased region" description="Low complexity" evidence="7">
    <location>
        <begin position="903"/>
        <end position="914"/>
    </location>
</feature>
<keyword evidence="1" id="KW-0268">Exocytosis</keyword>
<feature type="compositionally biased region" description="Low complexity" evidence="7">
    <location>
        <begin position="1014"/>
        <end position="1027"/>
    </location>
</feature>
<dbReference type="GO" id="GO:0016082">
    <property type="term" value="P:synaptic vesicle priming"/>
    <property type="evidence" value="ECO:0007669"/>
    <property type="project" value="TreeGrafter"/>
</dbReference>
<dbReference type="PANTHER" id="PTHR10480:SF14">
    <property type="entry name" value="PROTEIN UNC-13 HOMOLOG B-LIKE"/>
    <property type="match status" value="1"/>
</dbReference>
<feature type="compositionally biased region" description="Basic and acidic residues" evidence="7">
    <location>
        <begin position="567"/>
        <end position="577"/>
    </location>
</feature>
<feature type="compositionally biased region" description="Basic and acidic residues" evidence="7">
    <location>
        <begin position="4768"/>
        <end position="4784"/>
    </location>
</feature>
<feature type="compositionally biased region" description="Pro residues" evidence="7">
    <location>
        <begin position="1508"/>
        <end position="1518"/>
    </location>
</feature>
<dbReference type="SMART" id="SM00239">
    <property type="entry name" value="C2"/>
    <property type="match status" value="3"/>
</dbReference>
<dbReference type="GO" id="GO:0043195">
    <property type="term" value="C:terminal bouton"/>
    <property type="evidence" value="ECO:0007669"/>
    <property type="project" value="TreeGrafter"/>
</dbReference>
<feature type="region of interest" description="Disordered" evidence="7">
    <location>
        <begin position="4481"/>
        <end position="4586"/>
    </location>
</feature>
<feature type="compositionally biased region" description="Polar residues" evidence="7">
    <location>
        <begin position="5936"/>
        <end position="5955"/>
    </location>
</feature>
<feature type="region of interest" description="Disordered" evidence="7">
    <location>
        <begin position="4242"/>
        <end position="4274"/>
    </location>
</feature>
<dbReference type="OrthoDB" id="5831756at2759"/>
<dbReference type="InterPro" id="IPR014772">
    <property type="entry name" value="Munc13_dom-2"/>
</dbReference>
<dbReference type="GO" id="GO:0098831">
    <property type="term" value="C:presynaptic active zone cytoplasmic component"/>
    <property type="evidence" value="ECO:0007669"/>
    <property type="project" value="TreeGrafter"/>
</dbReference>
<feature type="region of interest" description="Disordered" evidence="7">
    <location>
        <begin position="2722"/>
        <end position="2753"/>
    </location>
</feature>
<accession>A0A8M1KR47</accession>
<feature type="compositionally biased region" description="Pro residues" evidence="7">
    <location>
        <begin position="1321"/>
        <end position="1331"/>
    </location>
</feature>
<feature type="region of interest" description="Disordered" evidence="7">
    <location>
        <begin position="195"/>
        <end position="268"/>
    </location>
</feature>
<dbReference type="PROSITE" id="PS50004">
    <property type="entry name" value="C2"/>
    <property type="match status" value="3"/>
</dbReference>
<feature type="compositionally biased region" description="Low complexity" evidence="7">
    <location>
        <begin position="1520"/>
        <end position="1545"/>
    </location>
</feature>
<feature type="compositionally biased region" description="Polar residues" evidence="7">
    <location>
        <begin position="5533"/>
        <end position="5551"/>
    </location>
</feature>
<dbReference type="GO" id="GO:0016081">
    <property type="term" value="P:synaptic vesicle docking"/>
    <property type="evidence" value="ECO:0007669"/>
    <property type="project" value="TreeGrafter"/>
</dbReference>
<protein>
    <submittedName>
        <fullName evidence="13">Uncharacterized protein LOC105889922 isoform X1</fullName>
    </submittedName>
</protein>
<reference evidence="13" key="1">
    <citation type="submission" date="2025-08" db="UniProtKB">
        <authorList>
            <consortium name="RefSeq"/>
        </authorList>
    </citation>
    <scope>IDENTIFICATION</scope>
</reference>
<feature type="compositionally biased region" description="Polar residues" evidence="7">
    <location>
        <begin position="3274"/>
        <end position="3295"/>
    </location>
</feature>
<keyword evidence="3" id="KW-0677">Repeat</keyword>
<feature type="compositionally biased region" description="Basic and acidic residues" evidence="7">
    <location>
        <begin position="195"/>
        <end position="212"/>
    </location>
</feature>
<feature type="compositionally biased region" description="Basic and acidic residues" evidence="7">
    <location>
        <begin position="5208"/>
        <end position="5217"/>
    </location>
</feature>
<dbReference type="InterPro" id="IPR000008">
    <property type="entry name" value="C2_dom"/>
</dbReference>
<feature type="domain" description="Phorbol-ester/DAG-type" evidence="9">
    <location>
        <begin position="6155"/>
        <end position="6205"/>
    </location>
</feature>
<dbReference type="GO" id="GO:0030672">
    <property type="term" value="C:synaptic vesicle membrane"/>
    <property type="evidence" value="ECO:0007669"/>
    <property type="project" value="TreeGrafter"/>
</dbReference>
<feature type="compositionally biased region" description="Basic and acidic residues" evidence="7">
    <location>
        <begin position="5834"/>
        <end position="5846"/>
    </location>
</feature>
<dbReference type="InterPro" id="IPR002219">
    <property type="entry name" value="PKC_DAG/PE"/>
</dbReference>
<dbReference type="GO" id="GO:0005509">
    <property type="term" value="F:calcium ion binding"/>
    <property type="evidence" value="ECO:0007669"/>
    <property type="project" value="InterPro"/>
</dbReference>
<feature type="compositionally biased region" description="Basic and acidic residues" evidence="7">
    <location>
        <begin position="5612"/>
        <end position="5622"/>
    </location>
</feature>
<feature type="compositionally biased region" description="Low complexity" evidence="7">
    <location>
        <begin position="3385"/>
        <end position="3402"/>
    </location>
</feature>
<feature type="region of interest" description="Disordered" evidence="7">
    <location>
        <begin position="3579"/>
        <end position="3615"/>
    </location>
</feature>
<feature type="compositionally biased region" description="Basic and acidic residues" evidence="7">
    <location>
        <begin position="1736"/>
        <end position="1745"/>
    </location>
</feature>
<dbReference type="GO" id="GO:0005516">
    <property type="term" value="F:calmodulin binding"/>
    <property type="evidence" value="ECO:0007669"/>
    <property type="project" value="TreeGrafter"/>
</dbReference>
<feature type="region of interest" description="Disordered" evidence="7">
    <location>
        <begin position="4603"/>
        <end position="6013"/>
    </location>
</feature>
<feature type="compositionally biased region" description="Low complexity" evidence="7">
    <location>
        <begin position="4815"/>
        <end position="4833"/>
    </location>
</feature>
<feature type="compositionally biased region" description="Low complexity" evidence="7">
    <location>
        <begin position="5452"/>
        <end position="5466"/>
    </location>
</feature>
<feature type="region of interest" description="Disordered" evidence="7">
    <location>
        <begin position="3634"/>
        <end position="3679"/>
    </location>
</feature>
<feature type="compositionally biased region" description="Low complexity" evidence="7">
    <location>
        <begin position="4936"/>
        <end position="4952"/>
    </location>
</feature>
<feature type="compositionally biased region" description="Low complexity" evidence="7">
    <location>
        <begin position="1332"/>
        <end position="1382"/>
    </location>
</feature>
<feature type="compositionally biased region" description="Polar residues" evidence="7">
    <location>
        <begin position="970"/>
        <end position="1002"/>
    </location>
</feature>
<feature type="region of interest" description="Disordered" evidence="7">
    <location>
        <begin position="4377"/>
        <end position="4402"/>
    </location>
</feature>
<sequence>MSLLCVRVKKAKLEGPPDKFNVYVTLKVQNVKSTTVTVRGDQPCWEQDFMLQVNQNEINRLESGLVVEVWNKGMIWDTMVGTAWIPLDTIHKSDEEGPGEWTCLDSEVLMKADEIYGTKNPTSHQVLLDTRFEVPFDIPDDEAHYWTKKLDRINTMRIHDEYPVQDEAQRRPLPSAPSQCCDWSYFGWSEQQTLDDHDSAVDDRDSDYRSETNSRPPRYHTTAQPNSSVHQYPTGRRLYQAGTDSTQNYESDYRESRGPRRSRSRGAVQIVPVDSGMGVEDWESQYKIPDVLDDYLEPEQKTWPDDDTQSEIYRIVSSPSDSKGSRFYQTVECDAVSPEEYDETGQPVEGSHGLGSGEVRLIYKEASCFEDENSPPEISIIPSVRQIRQRAEQAASREGLLHRTRMWAQTPLEETLEHYAAYREEEEAARLRARSEYGSAESDEMQFSLGSEEELDDMAFAEEDVQYEYDSYYSHDRYVYSYESSTDWEHYVRKNSKGEIAVRVSDAMLSPVEEPSDEYVDTMDEMQKLVDTVSEYLAEKEEEISKFDQMPTKNSTPQDGLKTETVAQDKETGKETLVDSTTVEQGITGVKNAVSSIFSSITGTKSPTDTAASSETAEPAPPQAESGMSKLFSFIPKTSSSPTPVAIVPPAHQGATADRKFSLQSLLPFGSPEPSPQAGAASSGASDSAGGAGNQAQEASQPTSVLGRLNPLRLFSDKAAGDAAVQPAGDAGSSGSVGSKEGSVDRSQNLSVEGIHADSCDRPQSVASASGSQELLPETESSGEIPDIQPRRASPKPEVKPDATEETGFFSPFKKSFTSIISGANDKPAQSESPSLFSMFKPTDNTAAPKTEDIASSIAGKIKVPFLTSDASAPQAPKPEGGMLSGLLKFATGEDTNVPKTESPQSGPKSPPQSRAALLESAPKGNNNTGWFSNLFKATPEPQAVSPPPKPSTEATQEKTAEEEQKAVGDSNTDSTPKQQSKLATQADSDQIKLSSEVQAESATPGDITAQSEAKPPSDAQAQPQPQGFLSGLLKRTSSEEVPSGNKPQASAPQGGLLSGFLSSASQIVTPPQSQPQQSAGPPQTGGLLSGLFKMATPENAAGPTAGTKPPGDQGTETQKDPSQQATPPQTGGLFSGLLKMASDTVSGPQSPPTATDSASGQSAQNTTTSQAAPQDGSAAQSQTGGILSGLLKFASSELPTQEQPASAQTQQPGNQQEDQQQQQHQESQNQKPPQQTGPPPSQSGGLFGGLLKLTENIQQPPAQPPSGGTNQAQAQQPQQPQQPPSGPAGGMLSGFFNKLAETATPSQQAAPADQQSTQSPKPPQQPPAQQPPAQQGGFLSGLFGSAGPASNAPSQPSGPQQQPSQPGNQQANRQNLQRQNQVPAQQPPQSGAGGMLSGLFSKLTDTPPEPPQGSQPSQQVNKPNQNQSAPQPQPQQGGFLSGLFSTNQAPTPQQGPPTNRPNQQQQQGNRQPLQRQTQIPPQPAPEPQQAGLFSGFLNKLAAVDTPPQQPQPPPGKQGPPGRNQPSNQQPHQPSQSGGLLSGLLKMGNTDSTTLSQPAQPQPGSQQPGNKQAVQGDDTKPTQQASAQQQGQSGGLFSSIMKLATPDVAQQQAQPIGQSVQPAGKSPQSAQQPESGGILSGFLNKLTAATEETPLDNQSPASQISKQTQQQEQPGQGVKPGQSRPQIQRTKPVDIQSSQDNVVEKDLKAAGQKGFLSGLFGTNEEPVTSKPQESAASHDVKDDVKTSTSSSTPGLLSSIFKLGPNESSTPTTSKESERSVLDRILPKQNETLDAVVSSSIKVPTTPGGSEQAQSHPQLPQSATQRYLEEIQRLLYGTSREYGYQDLLYSFAENGVIPPELYEYQCLIEALLWQQLNEFALAEALAAQSEESYVENQVYEPPMRAVLREAPERWHPKDVDSSQFHIPSHPWRDMASQPLQNGSNQKDEEDVILFDMSCRDRKRWSSCANIEDVTRQNGIQSGKPWIAKGEALNLSTEKPPKLSRCQSLTDCNAQSKPSAENKVVSSELLKNEFDLKSAMEFLQRLQRKKGAVDLTNGAVDLSSSAGLKREEDDDTHCEDSEWYQQWLSLLEQGMWWPAEAGDCGYYVYTDQEFIYSLLTDRAGKHLYACASPENKTTGNISNMPQQLNDPKVTLCGFKIPLQEDVALWTPDQDLKDSQLLNAPEDLTSALQKGDKIMNMNLERFSQMFEESITAQNEQAVDFTMCKLKKIQMGTTQPGMPFQTEQLEADDLTGNMRRGSHGGPYWKNQGIKDLFPEVSGPGSTTTAAYNSSLSYRQYTSANKRPPIPEIRVGYVDDKTIDQQQQKQKGTSLFSAIGDFVGKATPSGTSSELSKAEPSLSNQRGTPVDKQSSILGSGFQSLKSKMSKGDEAQGNMAQTTGSIRARVLPTPPTSTPTSPSPSSSPRPQLGRQPTLTSQSTKSAASASPRDAQQLNGTVHGASSPRSPILYHHITQSSKDVKPTDSQFCDKALDFSSSLQKQDKSQNLKTPSQPAEGSVKIVSIVHAMDFSKYKTKQAKNVNQETHTSSAKEKNVMDLTVVVENKDVELDSLVLQTLPSPRLPNCTLNTMANQRSGSPDNYPLFGSRSSSPDCPFDKSPMLSQNKSHKSREADIETPVVDSVPSSKDKPKQSQGGFTTSNQLFGTRSSSPNRPIDMSPKFNHKGSDQLSEAPPQNSGSTPLSNSKYSQVVDHLRTQPCVALQGQIMTSTEQSQKSPSRSQIPRIITPDLQRQSQTENKRAVLKREPSMLNESMVSVQTAPRPYKITTPANTIKRTIDMSSKPMTKPEKPSETSCEASDTEVVSLVRNKVTSFADVYKDSIGVPLVVDSAIPQERPCERRRQSQPVIRFQQSLDLSSSQPHPVSYPESPVFTRSRTLSLDSRLATLSIRKSSCSPETTALSDRVPTAPANTIKSTIDMSSKPMTKPGKPSETSCEASDTEVVSLVRNKVTLFADVYKDSIGVPLVVDSAIQQERPCERRRQSQPIIKSQQSLDLSAFQPHPVSYPESPVFTRSRGLSLDSRLATRSIRRSSCSPETTALSHRVPTAPANTIKSTIDMSSKPMTKPGKPSETSCEASDTEVVSLVRNKVTLFADVYKDSIGVPLVVDSAIQQERPCERRRPSQPVIKSQQSLDLSSSQPQHVSYPESPVFTSSRRLSLDSRLATRSIRRSPCSLDATALSHQIPTAPANSIRSTLDMSPKPTEPSDKLCEETAKPCLNEAVSLVKSCPTGRLKTRDDSFGVPLIVEPLTPQEKTHECGTLSKNLKPSQRNSEGPLQVSQAKASSVTAPLADQVAGAQQSSIIQHGHMQTSQKTSAPANSVKHVLDMSPKSKAKPAEVKEVSSSGAVALVKTMSESLDIREDIVGVSLIKEPSPQQQQPPQLPPQSVSQTTEVKKEPVCSGAQTKAQPVSAKAMQPIVQHYKAASAPANSVQHTIDMSPKLACKPAKEVGGIECNGAVALVKTKPDIKKYRQDSVGVPLVVEPPSAKEQVPEKQLVTLPKENIQSEQTPNLIGRHTTESVLRQEIPTYHCNGVFPAPRQQLTNIQPNNKPMDCSVKITMDTLPKYSPVLRPGQVMDFSTRKENKSDFESRRPYSQQPHQQKLHTRVVDLTVEIEHDKYMDTNEQGVKDLSSYKTQSSFRRSSLSSVPQRRQSQSQNVPQNPEVQQNSVSLTDVHTGQRVPAVQVNLTEQSSQRSAAQPPYTVQRNVPEMPRTEVAGTATETFKHEGLVGDSRMKPTAQQQPTSSAPIMYQQVNQGVHMHAQTDMQQTVIPGLRQPTYVAETKPQVVSSRPKGLVKQVSIIGLDEESSPSVEAKTTTLIYPPSNVQQLSPSIESGASPVAKRITGESYAVSPVPTNVSQTYQKTIPPANVISEVVRSSTPVMKPYEMEPPPVSPTRSKQIVLTRQTSLSSESVPASLIKNTLDMSAKPEEKPSEVRNQTEALPLVRKKSTSIDICEEVAGVPLIVEAPVPVVSHPASALQQSSPGAGHVVIEIGTLDSPPSVSGSGFSSRSVSPVFSAITEQPPPSSPTGSKPIILTRQTSLANESAPANLITGTLDMSSKPKEREPEVRKQTGALPLMKKKSTSIDTNEEVAGIPLIVETPAQAVTSQDSVKNLASRFTGSSSQITTASPSSFPEPQSKPLMMKVHATQANQNQDPAVSKTSTGSVQGLISMFSGTDSQTTEATKEASPGTFARRTPPKLSDETVSSSDETRVQDSVSVEEIRPHTTAIVASTSAPGPSNEVSVKEIRTAQTPSSPTPLDLQGAYPSQTPITSPTTDVPPRILPPVLNTSTSLPTASEPPPLSPCIDTSGKGAFSMFSESATLITEISTSCKSDADVLQPATPQSTTEISTQSTEALSNISAIQPAPPVQSVPDTKPLDKNGKVSSDVTPPTDLPIDYVLRPELRQMVIPQIILSAASTPEDEVGVLSDSESCTENEVIAEENLDKYQAVDSVSEPVDRDKIAVSCDMQSTPSQVITDKLTEEVTEPPMISSDKEDTISNKCEELPPQSESTEPELQSVPAEEVPTTIEKLVSSELSDVLKTQTDTPVCSEELPPQSESTEPELQSVPAEEVPTTVKKLVSSELSDVLKTQIDTPVCSDMSPQSASLKDESSVSETPSVPDESPQETKESPPPMEDLTLSRESIQPFTQKEELLDSEVVQSSPAAPSEAADAEKAIPCPPSTPEVSPKEDSTVSEGLSSTSDPQIISPGLKDFPATVEEESQPSDSVPEPDTPKQEIPDSGVTQSEQTSQPETSVQEKEEKPMPSPPREDDSTTQAGPEGSSVPEEPVAKGMFSMFGGGASGSPQSGSSILGGIIPGSSAKESPGTGLFSMFGGPSPQQTQSESQSKPSEPPSKGLFSMFGGPSSQPPPGPRGPPPGSVQPRGPGPRGPPPGGATPRGPGPRGPAPGGAPFRGPGPRGPAPGGAPFRGPGPRGPTAGGAPPRGPPPQEQGKGLFSMFGGPSPQPPAGPRGPTAPVSGSGLFSMFGGSSPQPSTPAPSEPQGKGFLSMFGGAAPQAQQSGSEEASKPQEPESLFKVPSVFSLGGGPEQNKSKSGGFGLLNMSFMEEKKPDVPMDDRKDETEPSQVVDVKDDSQSTINNDTGAETVPVEDQPSLDQKLIAETEQSSSDVPSNEKVEITPPDIQDIQVEKTEPESVTPHSQGELPDQEQPLSGLQEGAEKPSVEMQVSSTEDVTTEDQATKDLKLESEASMETGQPSQLEQPTELDKSEESKEDLDRQIETERISESDKHETTESEAEVKETHKSLESEEPLESEKHSETENSLECDKPHESEEILRSEKLLDSDKSVEGEKPEEAESHIEPEISSESEKPSETTKPESSVEESVESEKPVEAESKMEIEKEAKSDENALAEKPVTIEGSIITEQPVATEKTMEGAPLSPPSQPPPQPVPGMGPRGPMMGDPRMGGPRMGDPRMEGPRMGDPRMGGPRMADPRMGGPRMGDPRMGGPRMGGPRMGGPRMGDPRMGGPRMGGPRMGGPRMAGSQKTPEPAPFSGFMSMFSGPSTPSKPATSSFFSVPQTSFFKSDPTPATGAPPQQKSSFFNLPSSLPTESLTGDLFGMFKAPDSPKATDTKPAVDSEFQPEPTDRTGEEKTGPDSQITEAPEAEDSKAEVSDSNKIASEEGEADSETAKDSGPEIPNKDDSTMSEKPATEEHQSTQREDNVPQADVTPNTEGDSTATIDAESKAPPEPEPSSAKGIFDIPGLSAPSFGFMSGVTETAKPFGSLFSSSPSSPPATKPQQEPQPESGSLFSGLKGFSVGLFQDEKPADKKEESAPSMFGKKIGFPFSAPSETPTPQTPPPITTQPKSKEVTFAEDGRPTGEPGIHRMASVDSDITGSADASDTEGPDSSDMIRSLGTSQGSSETLKGQPALPSDEEDKSQETPPVPSTDLKSEEPPISPLKKDIKSPVDSNRFGSSGNVSQASSPYSSDMEDRSESEGSHLKSTSTSRQPSLKAQQSVCEDIKEAESEEKELKPVPEPGVKEDIKQQIVPAKPLEIRDRKPEKQISFLEDGPPLFPPSRLRWLKAITKVRVQLRESQENGDPGRQALAKPGGGGTFGIDSMPDLRKRKHIPLVSEVAMSLVQSRKAISHGISRALAARSSLKDEELKSHVYKKTLQALIYPISCTTPHNFEVWTATTPTYCYECEGLLWGIARQGLRCAECGVKCHEKCQELLNADCLQRAAEKSSKTGAEDRTQHIITAMKDRMKIRERNKPEIFETIRTIFGITKLLHAQQMKTIKQAVLDGTSKWSAKITITVVSAQGLQAKDRTGTSDPYVTVQVGKTKKRTKTIYGNLNPVWEEKFHFECHNSSDRIKVRVWDEDDDIKSRVKQRLKRESDDFLGQSIIEVRTLSGEMDVWYNMEKRTDKSAVSGALRLQISVEIKGEEKVAPYHVQYTCLHENIFHYLTETEGQGVPKIPVARGDDAWKVYFDEIEQDIVDEFAIRYGIESIYQAMTHFSCLSSKYMLPALPAIMSTLLANINAFFAHPTSANNVSACDRFAASNFGKDRFVKLLDQLHNSLRIDLSTYRNNFSASSKPRLADLKSTVDLLTSITFFRMKVLELQNPPRAAHVVRDCVKACLNSTYEYIFNNCQELYNRQFQPAVEPEKPKEEKKKEEKNESDSDEEEEEEKKEKEKEEEKAPPEEPGPSIQNLDFWPKLITLIVSIIEEDKTAYTPVINQFSQEMNVGKVSAEVMWMLFAQDMKYALEVFDRIDHNRWKNAPVTIHIRRLDFYAEHENHKLCRSADYMNLHFKVKWLYNEYVKDLPAFQDSVPEYPAWFLQFVLQWLAENEDVSMDFMHGALERDKREGFQATSEHALFSSSVVDIFTQLNQSFEIIKKLDCPDPVVMGHYNRRFAKTITKVLLQYCAILSKSFPSYCEKEKIPCVLMNNVQQMRVLLEKMFEFMGAKQLDPEAAEILNDLQLKLNTVLDNLSAMFGKSFQARIHGFMRQVAELLYQIKGPLNANARNSAEADADNVLRPLMEFLDANLSIFADMCEKTVLKRVLKDLWRIVLTSMEKTIVLPQSNESLGAQLLTAATKLSNLKGGGEAKSLSPRHCAIMEVGLDTIKAFFHAGGNGLKKAYLEKSSELSSLRYALSLYTQTTDALIKTFVSTQHAQVHNGMGIRIVPNEKVRPDRPSGVERPVGEAIIQVDMTPPAGSGEQKFSVKVIAINDMKWQTSGMFRPFVEVNLVGPLLTDKKRKFQTKSKNNSWSAKYSETFPFVLGRGTSAEFYEVQITVRDYCFGRADRVVGVAVVQLRDVADRRSCVCWCPLGPRVGMDETGVTALRILSQRPNDEVAKEFVKLKSEIRPAEEGR</sequence>
<feature type="compositionally biased region" description="Pro residues" evidence="7">
    <location>
        <begin position="2406"/>
        <end position="2421"/>
    </location>
</feature>
<proteinExistence type="predicted"/>
<feature type="compositionally biased region" description="Basic and acidic residues" evidence="7">
    <location>
        <begin position="5656"/>
        <end position="5690"/>
    </location>
</feature>
<dbReference type="Pfam" id="PF06292">
    <property type="entry name" value="MUN"/>
    <property type="match status" value="2"/>
</dbReference>
<feature type="region of interest" description="Disordered" evidence="7">
    <location>
        <begin position="3127"/>
        <end position="3162"/>
    </location>
</feature>
<dbReference type="RefSeq" id="XP_042564149.1">
    <property type="nucleotide sequence ID" value="XM_042708215.1"/>
</dbReference>
<evidence type="ECO:0000256" key="3">
    <source>
        <dbReference type="ARBA" id="ARBA00022737"/>
    </source>
</evidence>
<dbReference type="PROSITE" id="PS51259">
    <property type="entry name" value="MHD2"/>
    <property type="match status" value="1"/>
</dbReference>
<feature type="compositionally biased region" description="Basic and acidic residues" evidence="7">
    <location>
        <begin position="3591"/>
        <end position="3604"/>
    </location>
</feature>
<feature type="compositionally biased region" description="Low complexity" evidence="7">
    <location>
        <begin position="5774"/>
        <end position="5789"/>
    </location>
</feature>
<feature type="compositionally biased region" description="Pro residues" evidence="7">
    <location>
        <begin position="4878"/>
        <end position="4917"/>
    </location>
</feature>
<feature type="compositionally biased region" description="Polar residues" evidence="7">
    <location>
        <begin position="5696"/>
        <end position="5707"/>
    </location>
</feature>
<dbReference type="FunFam" id="2.60.40.150:FF:000014">
    <property type="entry name" value="protein unc-13 homolog B"/>
    <property type="match status" value="1"/>
</dbReference>
<evidence type="ECO:0000256" key="4">
    <source>
        <dbReference type="ARBA" id="ARBA00022771"/>
    </source>
</evidence>
<dbReference type="GO" id="GO:0008270">
    <property type="term" value="F:zinc ion binding"/>
    <property type="evidence" value="ECO:0007669"/>
    <property type="project" value="UniProtKB-KW"/>
</dbReference>
<feature type="compositionally biased region" description="Polar residues" evidence="7">
    <location>
        <begin position="1144"/>
        <end position="1186"/>
    </location>
</feature>
<dbReference type="InterPro" id="IPR027080">
    <property type="entry name" value="Unc-13"/>
</dbReference>
<feature type="compositionally biased region" description="Basic and acidic residues" evidence="7">
    <location>
        <begin position="5356"/>
        <end position="5377"/>
    </location>
</feature>
<dbReference type="SMART" id="SM00109">
    <property type="entry name" value="C1"/>
    <property type="match status" value="1"/>
</dbReference>